<evidence type="ECO:0000256" key="2">
    <source>
        <dbReference type="ARBA" id="ARBA00022475"/>
    </source>
</evidence>
<feature type="transmembrane region" description="Helical" evidence="11">
    <location>
        <begin position="236"/>
        <end position="258"/>
    </location>
</feature>
<dbReference type="Pfam" id="PF13853">
    <property type="entry name" value="7tm_4"/>
    <property type="match status" value="1"/>
</dbReference>
<keyword evidence="9 10" id="KW-0807">Transducer</keyword>
<comment type="subcellular location">
    <subcellularLocation>
        <location evidence="1 11">Cell membrane</location>
        <topology evidence="1 11">Multi-pass membrane protein</topology>
    </subcellularLocation>
</comment>
<keyword evidence="7 11" id="KW-0472">Membrane</keyword>
<keyword evidence="3 10" id="KW-0812">Transmembrane</keyword>
<keyword evidence="4 11" id="KW-0552">Olfaction</keyword>
<keyword evidence="2 11" id="KW-1003">Cell membrane</keyword>
<feature type="transmembrane region" description="Helical" evidence="11">
    <location>
        <begin position="96"/>
        <end position="118"/>
    </location>
</feature>
<comment type="similarity">
    <text evidence="10">Belongs to the G-protein coupled receptor 1 family.</text>
</comment>
<dbReference type="InterPro" id="IPR050516">
    <property type="entry name" value="Olfactory_GPCR"/>
</dbReference>
<dbReference type="GO" id="GO:0005886">
    <property type="term" value="C:plasma membrane"/>
    <property type="evidence" value="ECO:0007669"/>
    <property type="project" value="UniProtKB-SubCell"/>
</dbReference>
<evidence type="ECO:0000256" key="3">
    <source>
        <dbReference type="ARBA" id="ARBA00022692"/>
    </source>
</evidence>
<dbReference type="SUPFAM" id="SSF81321">
    <property type="entry name" value="Family A G protein-coupled receptor-like"/>
    <property type="match status" value="1"/>
</dbReference>
<dbReference type="PRINTS" id="PR00237">
    <property type="entry name" value="GPCRRHODOPSN"/>
</dbReference>
<dbReference type="PANTHER" id="PTHR26452">
    <property type="entry name" value="OLFACTORY RECEPTOR"/>
    <property type="match status" value="1"/>
</dbReference>
<feature type="domain" description="G-protein coupled receptors family 1 profile" evidence="12">
    <location>
        <begin position="39"/>
        <end position="288"/>
    </location>
</feature>
<protein>
    <recommendedName>
        <fullName evidence="11">Olfactory receptor</fullName>
    </recommendedName>
</protein>
<dbReference type="PRINTS" id="PR00245">
    <property type="entry name" value="OLFACTORYR"/>
</dbReference>
<dbReference type="InterPro" id="IPR000276">
    <property type="entry name" value="GPCR_Rhodpsn"/>
</dbReference>
<dbReference type="RefSeq" id="XP_030047881.1">
    <property type="nucleotide sequence ID" value="XM_030192021.1"/>
</dbReference>
<proteinExistence type="inferred from homology"/>
<organism evidence="13 14">
    <name type="scientific">Microcaecilia unicolor</name>
    <dbReference type="NCBI Taxonomy" id="1415580"/>
    <lineage>
        <taxon>Eukaryota</taxon>
        <taxon>Metazoa</taxon>
        <taxon>Chordata</taxon>
        <taxon>Craniata</taxon>
        <taxon>Vertebrata</taxon>
        <taxon>Euteleostomi</taxon>
        <taxon>Amphibia</taxon>
        <taxon>Gymnophiona</taxon>
        <taxon>Siphonopidae</taxon>
        <taxon>Microcaecilia</taxon>
    </lineage>
</organism>
<feature type="transmembrane region" description="Helical" evidence="11">
    <location>
        <begin position="24"/>
        <end position="49"/>
    </location>
</feature>
<evidence type="ECO:0000256" key="11">
    <source>
        <dbReference type="RuleBase" id="RU363047"/>
    </source>
</evidence>
<name>A0A6P7X3C4_9AMPH</name>
<evidence type="ECO:0000313" key="13">
    <source>
        <dbReference type="Proteomes" id="UP000515156"/>
    </source>
</evidence>
<dbReference type="SMART" id="SM01381">
    <property type="entry name" value="7TM_GPCR_Srsx"/>
    <property type="match status" value="1"/>
</dbReference>
<dbReference type="GeneID" id="115461971"/>
<gene>
    <name evidence="14" type="primary">LOC115461971</name>
</gene>
<keyword evidence="6 10" id="KW-0297">G-protein coupled receptor</keyword>
<dbReference type="InParanoid" id="A0A6P7X3C4"/>
<keyword evidence="5 11" id="KW-1133">Transmembrane helix</keyword>
<dbReference type="GO" id="GO:0004930">
    <property type="term" value="F:G protein-coupled receptor activity"/>
    <property type="evidence" value="ECO:0007669"/>
    <property type="project" value="UniProtKB-KW"/>
</dbReference>
<dbReference type="Proteomes" id="UP000515156">
    <property type="component" value="Chromosome 2"/>
</dbReference>
<evidence type="ECO:0000256" key="7">
    <source>
        <dbReference type="ARBA" id="ARBA00023136"/>
    </source>
</evidence>
<dbReference type="PROSITE" id="PS50262">
    <property type="entry name" value="G_PROTEIN_RECEP_F1_2"/>
    <property type="match status" value="1"/>
</dbReference>
<dbReference type="InterPro" id="IPR000725">
    <property type="entry name" value="Olfact_rcpt"/>
</dbReference>
<evidence type="ECO:0000256" key="8">
    <source>
        <dbReference type="ARBA" id="ARBA00023170"/>
    </source>
</evidence>
<sequence>MVNETKVLEFLLLGFSDIPEHQTLLFVLFLSLYLITILGNSLIILVIAFNRCLHTPMYFFLGNLSLVDTCLSSVTIPRLLRDLLSEQKTISLPACIVQVYFFFFVGIMEVFLLAVMAFDRYVAISDPLRYSLVMSQKLCLGLVAGSWVVAALHSTMHSLLLLRLSFCGSITIQHFFCDIPPLLKLSCSDTSLSESAMFSEGTLLVMGSFLFIVLSYFRIILAILKIRSAQGRSKAFSTCSSHLTVVVFFYGTVMFTYFRPSSSSSLDYERAVSAVFSSVTPMINPFIYSLRNAEVKGALSKLLRSCQLSH</sequence>
<reference evidence="14" key="1">
    <citation type="submission" date="2025-08" db="UniProtKB">
        <authorList>
            <consortium name="RefSeq"/>
        </authorList>
    </citation>
    <scope>IDENTIFICATION</scope>
</reference>
<dbReference type="PROSITE" id="PS00237">
    <property type="entry name" value="G_PROTEIN_RECEP_F1_1"/>
    <property type="match status" value="1"/>
</dbReference>
<evidence type="ECO:0000256" key="5">
    <source>
        <dbReference type="ARBA" id="ARBA00022989"/>
    </source>
</evidence>
<evidence type="ECO:0000256" key="6">
    <source>
        <dbReference type="ARBA" id="ARBA00023040"/>
    </source>
</evidence>
<feature type="transmembrane region" description="Helical" evidence="11">
    <location>
        <begin position="56"/>
        <end position="76"/>
    </location>
</feature>
<evidence type="ECO:0000256" key="10">
    <source>
        <dbReference type="RuleBase" id="RU000688"/>
    </source>
</evidence>
<dbReference type="KEGG" id="muo:115461971"/>
<feature type="transmembrane region" description="Helical" evidence="11">
    <location>
        <begin position="138"/>
        <end position="156"/>
    </location>
</feature>
<keyword evidence="13" id="KW-1185">Reference proteome</keyword>
<dbReference type="Gene3D" id="1.20.1070.10">
    <property type="entry name" value="Rhodopsin 7-helix transmembrane proteins"/>
    <property type="match status" value="1"/>
</dbReference>
<dbReference type="CDD" id="cd15225">
    <property type="entry name" value="7tmA_OR10A-like"/>
    <property type="match status" value="1"/>
</dbReference>
<dbReference type="FunFam" id="1.20.1070.10:FF:000015">
    <property type="entry name" value="Olfactory receptor"/>
    <property type="match status" value="1"/>
</dbReference>
<feature type="transmembrane region" description="Helical" evidence="11">
    <location>
        <begin position="203"/>
        <end position="224"/>
    </location>
</feature>
<dbReference type="AlphaFoldDB" id="A0A6P7X3C4"/>
<evidence type="ECO:0000256" key="1">
    <source>
        <dbReference type="ARBA" id="ARBA00004651"/>
    </source>
</evidence>
<evidence type="ECO:0000256" key="9">
    <source>
        <dbReference type="ARBA" id="ARBA00023224"/>
    </source>
</evidence>
<keyword evidence="11" id="KW-0716">Sensory transduction</keyword>
<accession>A0A6P7X3C4</accession>
<dbReference type="OrthoDB" id="9444602at2759"/>
<dbReference type="GO" id="GO:0004984">
    <property type="term" value="F:olfactory receptor activity"/>
    <property type="evidence" value="ECO:0007669"/>
    <property type="project" value="InterPro"/>
</dbReference>
<evidence type="ECO:0000259" key="12">
    <source>
        <dbReference type="PROSITE" id="PS50262"/>
    </source>
</evidence>
<evidence type="ECO:0000256" key="4">
    <source>
        <dbReference type="ARBA" id="ARBA00022725"/>
    </source>
</evidence>
<dbReference type="InterPro" id="IPR017452">
    <property type="entry name" value="GPCR_Rhodpsn_7TM"/>
</dbReference>
<evidence type="ECO:0000313" key="14">
    <source>
        <dbReference type="RefSeq" id="XP_030047881.1"/>
    </source>
</evidence>
<keyword evidence="8 10" id="KW-0675">Receptor</keyword>